<name>A0ABQ9E7P4_TEGGR</name>
<reference evidence="1 2" key="1">
    <citation type="submission" date="2022-12" db="EMBL/GenBank/DDBJ databases">
        <title>Chromosome-level genome of Tegillarca granosa.</title>
        <authorList>
            <person name="Kim J."/>
        </authorList>
    </citation>
    <scope>NUCLEOTIDE SEQUENCE [LARGE SCALE GENOMIC DNA]</scope>
    <source>
        <strain evidence="1">Teg-2019</strain>
        <tissue evidence="1">Adductor muscle</tissue>
    </source>
</reference>
<protein>
    <submittedName>
        <fullName evidence="1">Uncharacterized protein</fullName>
    </submittedName>
</protein>
<accession>A0ABQ9E7P4</accession>
<proteinExistence type="predicted"/>
<gene>
    <name evidence="1" type="ORF">KUTeg_023637</name>
</gene>
<sequence length="149" mass="17964">MIILLLFDQERLSRMDPYIFWTTKYRKHLKRQEYIHIPADNNGQCHKDNGQHFKEHIKNINKLVSNYQYSNKALNNFAHLKIAKNEKIFCRDSRYHVSNYQYSNKALNNFAHLKIAKNEKIFCRDSRYHPAVDEVTLRQPAIDDVLFRH</sequence>
<evidence type="ECO:0000313" key="2">
    <source>
        <dbReference type="Proteomes" id="UP001217089"/>
    </source>
</evidence>
<comment type="caution">
    <text evidence="1">The sequence shown here is derived from an EMBL/GenBank/DDBJ whole genome shotgun (WGS) entry which is preliminary data.</text>
</comment>
<dbReference type="Proteomes" id="UP001217089">
    <property type="component" value="Unassembled WGS sequence"/>
</dbReference>
<organism evidence="1 2">
    <name type="scientific">Tegillarca granosa</name>
    <name type="common">Malaysian cockle</name>
    <name type="synonym">Anadara granosa</name>
    <dbReference type="NCBI Taxonomy" id="220873"/>
    <lineage>
        <taxon>Eukaryota</taxon>
        <taxon>Metazoa</taxon>
        <taxon>Spiralia</taxon>
        <taxon>Lophotrochozoa</taxon>
        <taxon>Mollusca</taxon>
        <taxon>Bivalvia</taxon>
        <taxon>Autobranchia</taxon>
        <taxon>Pteriomorphia</taxon>
        <taxon>Arcoida</taxon>
        <taxon>Arcoidea</taxon>
        <taxon>Arcidae</taxon>
        <taxon>Tegillarca</taxon>
    </lineage>
</organism>
<evidence type="ECO:0000313" key="1">
    <source>
        <dbReference type="EMBL" id="KAJ8299577.1"/>
    </source>
</evidence>
<dbReference type="EMBL" id="JARBDR010000921">
    <property type="protein sequence ID" value="KAJ8299577.1"/>
    <property type="molecule type" value="Genomic_DNA"/>
</dbReference>
<keyword evidence="2" id="KW-1185">Reference proteome</keyword>